<dbReference type="SUPFAM" id="SSF50249">
    <property type="entry name" value="Nucleic acid-binding proteins"/>
    <property type="match status" value="1"/>
</dbReference>
<sequence length="97" mass="10783">SALGSPVRSIVSIKGKITKVSPATTKTVNEQNVPFQELTLKDKTGKATVAIWEDMVNTFTSGQFVKLSKCRVRLFNEEKKFSTTTASVIRFFPLMLI</sequence>
<reference evidence="1 2" key="1">
    <citation type="submission" date="2022-12" db="EMBL/GenBank/DDBJ databases">
        <title>Chromosome-level genome of Tegillarca granosa.</title>
        <authorList>
            <person name="Kim J."/>
        </authorList>
    </citation>
    <scope>NUCLEOTIDE SEQUENCE [LARGE SCALE GENOMIC DNA]</scope>
    <source>
        <strain evidence="1">Teg-2019</strain>
        <tissue evidence="1">Adductor muscle</tissue>
    </source>
</reference>
<comment type="caution">
    <text evidence="1">The sequence shown here is derived from an EMBL/GenBank/DDBJ whole genome shotgun (WGS) entry which is preliminary data.</text>
</comment>
<evidence type="ECO:0000313" key="2">
    <source>
        <dbReference type="Proteomes" id="UP001217089"/>
    </source>
</evidence>
<evidence type="ECO:0000313" key="1">
    <source>
        <dbReference type="EMBL" id="KAJ8300309.1"/>
    </source>
</evidence>
<keyword evidence="2" id="KW-1185">Reference proteome</keyword>
<dbReference type="InterPro" id="IPR012340">
    <property type="entry name" value="NA-bd_OB-fold"/>
</dbReference>
<protein>
    <recommendedName>
        <fullName evidence="3">OB domain-containing protein</fullName>
    </recommendedName>
</protein>
<gene>
    <name evidence="1" type="ORF">KUTeg_021828</name>
</gene>
<feature type="non-terminal residue" evidence="1">
    <location>
        <position position="1"/>
    </location>
</feature>
<proteinExistence type="predicted"/>
<evidence type="ECO:0008006" key="3">
    <source>
        <dbReference type="Google" id="ProtNLM"/>
    </source>
</evidence>
<dbReference type="Proteomes" id="UP001217089">
    <property type="component" value="Unassembled WGS sequence"/>
</dbReference>
<organism evidence="1 2">
    <name type="scientific">Tegillarca granosa</name>
    <name type="common">Malaysian cockle</name>
    <name type="synonym">Anadara granosa</name>
    <dbReference type="NCBI Taxonomy" id="220873"/>
    <lineage>
        <taxon>Eukaryota</taxon>
        <taxon>Metazoa</taxon>
        <taxon>Spiralia</taxon>
        <taxon>Lophotrochozoa</taxon>
        <taxon>Mollusca</taxon>
        <taxon>Bivalvia</taxon>
        <taxon>Autobranchia</taxon>
        <taxon>Pteriomorphia</taxon>
        <taxon>Arcoida</taxon>
        <taxon>Arcoidea</taxon>
        <taxon>Arcidae</taxon>
        <taxon>Tegillarca</taxon>
    </lineage>
</organism>
<dbReference type="Gene3D" id="2.40.50.140">
    <property type="entry name" value="Nucleic acid-binding proteins"/>
    <property type="match status" value="1"/>
</dbReference>
<accession>A0ABQ9E4Q6</accession>
<dbReference type="EMBL" id="JARBDR010000919">
    <property type="protein sequence ID" value="KAJ8300309.1"/>
    <property type="molecule type" value="Genomic_DNA"/>
</dbReference>
<name>A0ABQ9E4Q6_TEGGR</name>